<dbReference type="eggNOG" id="COG1317">
    <property type="taxonomic scope" value="Bacteria"/>
</dbReference>
<protein>
    <recommendedName>
        <fullName evidence="4">DUF4351 domain-containing protein</fullName>
    </recommendedName>
</protein>
<gene>
    <name evidence="2" type="ORF">PPSIR1_39555</name>
</gene>
<comment type="caution">
    <text evidence="2">The sequence shown here is derived from an EMBL/GenBank/DDBJ whole genome shotgun (WGS) entry which is preliminary data.</text>
</comment>
<reference evidence="2 3" key="1">
    <citation type="submission" date="2007-06" db="EMBL/GenBank/DDBJ databases">
        <authorList>
            <person name="Shimkets L."/>
            <person name="Ferriera S."/>
            <person name="Johnson J."/>
            <person name="Kravitz S."/>
            <person name="Beeson K."/>
            <person name="Sutton G."/>
            <person name="Rogers Y.-H."/>
            <person name="Friedman R."/>
            <person name="Frazier M."/>
            <person name="Venter J.C."/>
        </authorList>
    </citation>
    <scope>NUCLEOTIDE SEQUENCE [LARGE SCALE GENOMIC DNA]</scope>
    <source>
        <strain evidence="2 3">SIR-1</strain>
    </source>
</reference>
<evidence type="ECO:0000313" key="3">
    <source>
        <dbReference type="Proteomes" id="UP000005801"/>
    </source>
</evidence>
<dbReference type="AlphaFoldDB" id="A6FY41"/>
<evidence type="ECO:0000256" key="1">
    <source>
        <dbReference type="SAM" id="MobiDB-lite"/>
    </source>
</evidence>
<evidence type="ECO:0008006" key="4">
    <source>
        <dbReference type="Google" id="ProtNLM"/>
    </source>
</evidence>
<dbReference type="EMBL" id="ABCS01000003">
    <property type="protein sequence ID" value="EDM81420.1"/>
    <property type="molecule type" value="Genomic_DNA"/>
</dbReference>
<evidence type="ECO:0000313" key="2">
    <source>
        <dbReference type="EMBL" id="EDM81420.1"/>
    </source>
</evidence>
<name>A6FY41_9BACT</name>
<proteinExistence type="predicted"/>
<sequence length="337" mass="37297">MDRFTGAHEGLVEILQVMPRPRFAALVCPLVGINPDEVATIHECPSSVLFPPSFNPAPGLARGLVRGRSAYADLVVELRTHGGRRLRVLILEVQLSYDRGKRELWPLLEVGVSRSADVAARLIVLCPNPELRAKLRRLVVPHCVRSPVLLEAEHIPMICNYTQARARPYETILGAVFHSREPRVNQLDQFRKIAGLRAAYVALATLDPLAQVRLSTVIMSIAPEPLIERALTELRDSGEFPLRRFELFSETERGGHSFARGHREGRAEGLEEGRAEGRAESLEESRRALRALVTKLLEQKFGPLAPEHRSALAAASSAELEQIGARCVDAVDITAVF</sequence>
<dbReference type="OrthoDB" id="3207839at2"/>
<keyword evidence="3" id="KW-1185">Reference proteome</keyword>
<feature type="region of interest" description="Disordered" evidence="1">
    <location>
        <begin position="256"/>
        <end position="281"/>
    </location>
</feature>
<accession>A6FY41</accession>
<dbReference type="RefSeq" id="WP_006969390.1">
    <property type="nucleotide sequence ID" value="NZ_ABCS01000003.1"/>
</dbReference>
<organism evidence="2 3">
    <name type="scientific">Plesiocystis pacifica SIR-1</name>
    <dbReference type="NCBI Taxonomy" id="391625"/>
    <lineage>
        <taxon>Bacteria</taxon>
        <taxon>Pseudomonadati</taxon>
        <taxon>Myxococcota</taxon>
        <taxon>Polyangia</taxon>
        <taxon>Nannocystales</taxon>
        <taxon>Nannocystaceae</taxon>
        <taxon>Plesiocystis</taxon>
    </lineage>
</organism>
<dbReference type="STRING" id="391625.PPSIR1_39555"/>
<dbReference type="Proteomes" id="UP000005801">
    <property type="component" value="Unassembled WGS sequence"/>
</dbReference>